<evidence type="ECO:0000313" key="3">
    <source>
        <dbReference type="Proteomes" id="UP000789375"/>
    </source>
</evidence>
<dbReference type="Pfam" id="PF13649">
    <property type="entry name" value="Methyltransf_25"/>
    <property type="match status" value="1"/>
</dbReference>
<dbReference type="GO" id="GO:0008168">
    <property type="term" value="F:methyltransferase activity"/>
    <property type="evidence" value="ECO:0007669"/>
    <property type="project" value="TreeGrafter"/>
</dbReference>
<protein>
    <submittedName>
        <fullName evidence="2">58_t:CDS:1</fullName>
    </submittedName>
</protein>
<organism evidence="2 3">
    <name type="scientific">Funneliformis mosseae</name>
    <name type="common">Endomycorrhizal fungus</name>
    <name type="synonym">Glomus mosseae</name>
    <dbReference type="NCBI Taxonomy" id="27381"/>
    <lineage>
        <taxon>Eukaryota</taxon>
        <taxon>Fungi</taxon>
        <taxon>Fungi incertae sedis</taxon>
        <taxon>Mucoromycota</taxon>
        <taxon>Glomeromycotina</taxon>
        <taxon>Glomeromycetes</taxon>
        <taxon>Glomerales</taxon>
        <taxon>Glomeraceae</taxon>
        <taxon>Funneliformis</taxon>
    </lineage>
</organism>
<dbReference type="SUPFAM" id="SSF53335">
    <property type="entry name" value="S-adenosyl-L-methionine-dependent methyltransferases"/>
    <property type="match status" value="1"/>
</dbReference>
<sequence>MSKAGVDREEFRYIDGRRFHNVQTSKYPLPNDDEECDRLHMQHFLMRYVWQGNFTSPVEHILSDENSKVLDVGCGAGSWSFEMASNYPNAKITGVDISPVQPLGIKPSNFTFIQADLLEGLSFADETFDFIFQRFLVGSIPKNKWQSVIEELTRMLKPGGYLELMEFNVFPERLGPTSTIIGNAATRKFEDIKEEGKLIYGGREAGKIGQAMNDDMVRFYENMKVPLMPILQVTPEEYDQMLKTLKEEWFELNSYIRSVRVYARKI</sequence>
<gene>
    <name evidence="2" type="ORF">FMOSSE_LOCUS1503</name>
</gene>
<dbReference type="PANTHER" id="PTHR43591:SF24">
    <property type="entry name" value="2-METHOXY-6-POLYPRENYL-1,4-BENZOQUINOL METHYLASE, MITOCHONDRIAL"/>
    <property type="match status" value="1"/>
</dbReference>
<dbReference type="AlphaFoldDB" id="A0A9N8YWC3"/>
<feature type="domain" description="Methyltransferase" evidence="1">
    <location>
        <begin position="69"/>
        <end position="160"/>
    </location>
</feature>
<dbReference type="CDD" id="cd02440">
    <property type="entry name" value="AdoMet_MTases"/>
    <property type="match status" value="1"/>
</dbReference>
<dbReference type="Proteomes" id="UP000789375">
    <property type="component" value="Unassembled WGS sequence"/>
</dbReference>
<evidence type="ECO:0000259" key="1">
    <source>
        <dbReference type="Pfam" id="PF13649"/>
    </source>
</evidence>
<name>A0A9N8YWC3_FUNMO</name>
<dbReference type="InterPro" id="IPR029063">
    <property type="entry name" value="SAM-dependent_MTases_sf"/>
</dbReference>
<dbReference type="PANTHER" id="PTHR43591">
    <property type="entry name" value="METHYLTRANSFERASE"/>
    <property type="match status" value="1"/>
</dbReference>
<reference evidence="2" key="1">
    <citation type="submission" date="2021-06" db="EMBL/GenBank/DDBJ databases">
        <authorList>
            <person name="Kallberg Y."/>
            <person name="Tangrot J."/>
            <person name="Rosling A."/>
        </authorList>
    </citation>
    <scope>NUCLEOTIDE SEQUENCE</scope>
    <source>
        <strain evidence="2">87-6 pot B 2015</strain>
    </source>
</reference>
<proteinExistence type="predicted"/>
<dbReference type="EMBL" id="CAJVPP010000173">
    <property type="protein sequence ID" value="CAG8450867.1"/>
    <property type="molecule type" value="Genomic_DNA"/>
</dbReference>
<keyword evidence="3" id="KW-1185">Reference proteome</keyword>
<evidence type="ECO:0000313" key="2">
    <source>
        <dbReference type="EMBL" id="CAG8450867.1"/>
    </source>
</evidence>
<dbReference type="InterPro" id="IPR041698">
    <property type="entry name" value="Methyltransf_25"/>
</dbReference>
<accession>A0A9N8YWC3</accession>
<comment type="caution">
    <text evidence="2">The sequence shown here is derived from an EMBL/GenBank/DDBJ whole genome shotgun (WGS) entry which is preliminary data.</text>
</comment>
<dbReference type="Gene3D" id="3.40.50.150">
    <property type="entry name" value="Vaccinia Virus protein VP39"/>
    <property type="match status" value="1"/>
</dbReference>